<reference evidence="2" key="1">
    <citation type="journal article" date="2018" name="Genome Biol. Evol.">
        <title>Conotoxin diversity in Chelyconus ermineus (Born, 1778) and the convergent origin of piscivory in the Atlantic and Indo-Pacific cones.</title>
        <authorList>
            <person name="Abalde S."/>
            <person name="Tenorio M.J."/>
            <person name="Afonso C.M."/>
            <person name="Zardoya R."/>
        </authorList>
    </citation>
    <scope>NUCLEOTIDE SEQUENCE</scope>
    <source>
        <strain evidence="2">Cerm_079</strain>
    </source>
</reference>
<feature type="signal peptide" evidence="1">
    <location>
        <begin position="1"/>
        <end position="24"/>
    </location>
</feature>
<dbReference type="EMBL" id="MH360367">
    <property type="protein sequence ID" value="AXL95416.1"/>
    <property type="molecule type" value="mRNA"/>
</dbReference>
<sequence>MCLSTMPSVILMMVLMFAFDNVDGDGPGQTARDGDNGKFMSSLQSEGEPARFFMPGEKRALCESRSCPDDCGPDCRCNTDDYCVDYWN</sequence>
<evidence type="ECO:0000256" key="1">
    <source>
        <dbReference type="SAM" id="SignalP"/>
    </source>
</evidence>
<feature type="chain" id="PRO_5016774795" evidence="1">
    <location>
        <begin position="25"/>
        <end position="88"/>
    </location>
</feature>
<organism evidence="2">
    <name type="scientific">Conus ermineus</name>
    <name type="common">Agate cone</name>
    <name type="synonym">Chelyconus ermineus</name>
    <dbReference type="NCBI Taxonomy" id="55423"/>
    <lineage>
        <taxon>Eukaryota</taxon>
        <taxon>Metazoa</taxon>
        <taxon>Spiralia</taxon>
        <taxon>Lophotrochozoa</taxon>
        <taxon>Mollusca</taxon>
        <taxon>Gastropoda</taxon>
        <taxon>Caenogastropoda</taxon>
        <taxon>Neogastropoda</taxon>
        <taxon>Conoidea</taxon>
        <taxon>Conidae</taxon>
        <taxon>Conus</taxon>
        <taxon>Chelyconus</taxon>
    </lineage>
</organism>
<evidence type="ECO:0000313" key="2">
    <source>
        <dbReference type="EMBL" id="AXL95416.1"/>
    </source>
</evidence>
<keyword evidence="1" id="KW-0732">Signal</keyword>
<dbReference type="AlphaFoldDB" id="A0A346CIL7"/>
<proteinExistence type="evidence at transcript level"/>
<name>A0A346CIL7_CONER</name>
<accession>A0A346CIL7</accession>
<protein>
    <submittedName>
        <fullName evidence="2">Conotoxin-like unassigned superfamily 07</fullName>
    </submittedName>
</protein>